<feature type="transmembrane region" description="Helical" evidence="1">
    <location>
        <begin position="165"/>
        <end position="187"/>
    </location>
</feature>
<evidence type="ECO:0008006" key="4">
    <source>
        <dbReference type="Google" id="ProtNLM"/>
    </source>
</evidence>
<evidence type="ECO:0000313" key="3">
    <source>
        <dbReference type="Proteomes" id="UP001597510"/>
    </source>
</evidence>
<dbReference type="Proteomes" id="UP001597510">
    <property type="component" value="Unassembled WGS sequence"/>
</dbReference>
<accession>A0ABW5J766</accession>
<reference evidence="3" key="1">
    <citation type="journal article" date="2019" name="Int. J. Syst. Evol. Microbiol.">
        <title>The Global Catalogue of Microorganisms (GCM) 10K type strain sequencing project: providing services to taxonomists for standard genome sequencing and annotation.</title>
        <authorList>
            <consortium name="The Broad Institute Genomics Platform"/>
            <consortium name="The Broad Institute Genome Sequencing Center for Infectious Disease"/>
            <person name="Wu L."/>
            <person name="Ma J."/>
        </authorList>
    </citation>
    <scope>NUCLEOTIDE SEQUENCE [LARGE SCALE GENOMIC DNA]</scope>
    <source>
        <strain evidence="3">KCTC 52344</strain>
    </source>
</reference>
<sequence length="354" mass="39817">MSKFSKLLPYQQQDVIRGIMLDGLTFVQIEDMYGVPPDEILEIVNAKAVKPYNEQFSKEHQNQEAVHKKTIFGWVKKSLVVSAICFFAVVFIQSVLGGFNTQVMSDSILYITHPLSKVLDLGIAIAFIVFAKYTFFPILATFINERVNTVSLKETFLNASPDSKLRFLAMIVLSLCLLVGLVFSAGAQTNRECIIQTAEKEVGTLEIGGNNRGQRIDFYRSICLGRTVKNYSDPWCGYFVGYVYNTCKVKHYAKFAPRARDWFTNPSLIVYKKNFKTGIGKEPKSGDLVGYRFTGGEIGHIEILVEWGKDYIITIGGNTSNSNTVYRDTNSRDGVRKKKRSISSVYAVANHIDL</sequence>
<organism evidence="2 3">
    <name type="scientific">Emticicia soli</name>
    <dbReference type="NCBI Taxonomy" id="2027878"/>
    <lineage>
        <taxon>Bacteria</taxon>
        <taxon>Pseudomonadati</taxon>
        <taxon>Bacteroidota</taxon>
        <taxon>Cytophagia</taxon>
        <taxon>Cytophagales</taxon>
        <taxon>Leadbetterellaceae</taxon>
        <taxon>Emticicia</taxon>
    </lineage>
</organism>
<keyword evidence="1" id="KW-0472">Membrane</keyword>
<comment type="caution">
    <text evidence="2">The sequence shown here is derived from an EMBL/GenBank/DDBJ whole genome shotgun (WGS) entry which is preliminary data.</text>
</comment>
<dbReference type="EMBL" id="JBHULC010000009">
    <property type="protein sequence ID" value="MFD2521379.1"/>
    <property type="molecule type" value="Genomic_DNA"/>
</dbReference>
<keyword evidence="3" id="KW-1185">Reference proteome</keyword>
<name>A0ABW5J766_9BACT</name>
<feature type="transmembrane region" description="Helical" evidence="1">
    <location>
        <begin position="78"/>
        <end position="101"/>
    </location>
</feature>
<evidence type="ECO:0000256" key="1">
    <source>
        <dbReference type="SAM" id="Phobius"/>
    </source>
</evidence>
<keyword evidence="1" id="KW-1133">Transmembrane helix</keyword>
<proteinExistence type="predicted"/>
<evidence type="ECO:0000313" key="2">
    <source>
        <dbReference type="EMBL" id="MFD2521379.1"/>
    </source>
</evidence>
<protein>
    <recommendedName>
        <fullName evidence="4">CHAP domain-containing protein</fullName>
    </recommendedName>
</protein>
<feature type="transmembrane region" description="Helical" evidence="1">
    <location>
        <begin position="121"/>
        <end position="144"/>
    </location>
</feature>
<gene>
    <name evidence="2" type="ORF">ACFSR2_10815</name>
</gene>
<keyword evidence="1" id="KW-0812">Transmembrane</keyword>
<dbReference type="RefSeq" id="WP_340236973.1">
    <property type="nucleotide sequence ID" value="NZ_JBBEWC010000007.1"/>
</dbReference>